<evidence type="ECO:0000256" key="4">
    <source>
        <dbReference type="SAM" id="MobiDB-lite"/>
    </source>
</evidence>
<feature type="domain" description="HTH arsR-type" evidence="6">
    <location>
        <begin position="1"/>
        <end position="93"/>
    </location>
</feature>
<evidence type="ECO:0000256" key="5">
    <source>
        <dbReference type="SAM" id="Phobius"/>
    </source>
</evidence>
<dbReference type="SMART" id="SM00418">
    <property type="entry name" value="HTH_ARSR"/>
    <property type="match status" value="1"/>
</dbReference>
<keyword evidence="5" id="KW-0812">Transmembrane</keyword>
<dbReference type="InterPro" id="IPR036390">
    <property type="entry name" value="WH_DNA-bd_sf"/>
</dbReference>
<organism evidence="7 8">
    <name type="scientific">Candidatus Iainarchaeum sp</name>
    <dbReference type="NCBI Taxonomy" id="3101447"/>
    <lineage>
        <taxon>Archaea</taxon>
        <taxon>Candidatus Iainarchaeota</taxon>
        <taxon>Candidatus Iainarchaeia</taxon>
        <taxon>Candidatus Iainarchaeales</taxon>
        <taxon>Candidatus Iainarchaeaceae</taxon>
        <taxon>Candidatus Iainarchaeum</taxon>
    </lineage>
</organism>
<accession>A0A8T4LA87</accession>
<gene>
    <name evidence="7" type="ORF">J4203_01275</name>
</gene>
<sequence>MADVTLSSSEFKALSSDTRTQIIKYLGERNYTLSELAKKLGMSSPAAKEHLDILARTGLVQLNDEGRKWKYYALTRKGRQLLGGEENRTTFLIILSASAIALFGVLLLFANSLNGASLAEGFSGGMTGETASPLLAKNAAEEASTAMTVQAPTAAPRPATGTAEQPADSTPGLNQTPYPAQDQEALDRATNETYAYLALALGLSAFIGFQAGRLRRDAI</sequence>
<proteinExistence type="predicted"/>
<dbReference type="PRINTS" id="PR00778">
    <property type="entry name" value="HTHARSR"/>
</dbReference>
<dbReference type="InterPro" id="IPR001845">
    <property type="entry name" value="HTH_ArsR_DNA-bd_dom"/>
</dbReference>
<dbReference type="Gene3D" id="1.10.10.10">
    <property type="entry name" value="Winged helix-like DNA-binding domain superfamily/Winged helix DNA-binding domain"/>
    <property type="match status" value="1"/>
</dbReference>
<evidence type="ECO:0000313" key="8">
    <source>
        <dbReference type="Proteomes" id="UP000678237"/>
    </source>
</evidence>
<evidence type="ECO:0000313" key="7">
    <source>
        <dbReference type="EMBL" id="MBS3062479.1"/>
    </source>
</evidence>
<feature type="transmembrane region" description="Helical" evidence="5">
    <location>
        <begin position="194"/>
        <end position="212"/>
    </location>
</feature>
<name>A0A8T4LA87_9ARCH</name>
<keyword evidence="5" id="KW-1133">Transmembrane helix</keyword>
<feature type="compositionally biased region" description="Polar residues" evidence="4">
    <location>
        <begin position="167"/>
        <end position="178"/>
    </location>
</feature>
<evidence type="ECO:0000256" key="1">
    <source>
        <dbReference type="ARBA" id="ARBA00023015"/>
    </source>
</evidence>
<feature type="transmembrane region" description="Helical" evidence="5">
    <location>
        <begin position="89"/>
        <end position="110"/>
    </location>
</feature>
<keyword evidence="5" id="KW-0472">Membrane</keyword>
<dbReference type="PANTHER" id="PTHR33154:SF38">
    <property type="entry name" value="HTH ARSR-TYPE DOMAIN-CONTAINING PROTEIN"/>
    <property type="match status" value="1"/>
</dbReference>
<evidence type="ECO:0000256" key="2">
    <source>
        <dbReference type="ARBA" id="ARBA00023125"/>
    </source>
</evidence>
<dbReference type="Pfam" id="PF01022">
    <property type="entry name" value="HTH_5"/>
    <property type="match status" value="1"/>
</dbReference>
<feature type="compositionally biased region" description="Low complexity" evidence="4">
    <location>
        <begin position="151"/>
        <end position="163"/>
    </location>
</feature>
<keyword evidence="3" id="KW-0804">Transcription</keyword>
<dbReference type="InterPro" id="IPR036388">
    <property type="entry name" value="WH-like_DNA-bd_sf"/>
</dbReference>
<dbReference type="InterPro" id="IPR051081">
    <property type="entry name" value="HTH_MetalResp_TranReg"/>
</dbReference>
<evidence type="ECO:0000256" key="3">
    <source>
        <dbReference type="ARBA" id="ARBA00023163"/>
    </source>
</evidence>
<dbReference type="AlphaFoldDB" id="A0A8T4LA87"/>
<dbReference type="GO" id="GO:0003700">
    <property type="term" value="F:DNA-binding transcription factor activity"/>
    <property type="evidence" value="ECO:0007669"/>
    <property type="project" value="InterPro"/>
</dbReference>
<keyword evidence="2" id="KW-0238">DNA-binding</keyword>
<dbReference type="PANTHER" id="PTHR33154">
    <property type="entry name" value="TRANSCRIPTIONAL REGULATOR, ARSR FAMILY"/>
    <property type="match status" value="1"/>
</dbReference>
<dbReference type="InterPro" id="IPR011991">
    <property type="entry name" value="ArsR-like_HTH"/>
</dbReference>
<keyword evidence="1" id="KW-0805">Transcription regulation</keyword>
<evidence type="ECO:0000259" key="6">
    <source>
        <dbReference type="PROSITE" id="PS50987"/>
    </source>
</evidence>
<dbReference type="Proteomes" id="UP000678237">
    <property type="component" value="Unassembled WGS sequence"/>
</dbReference>
<dbReference type="CDD" id="cd00090">
    <property type="entry name" value="HTH_ARSR"/>
    <property type="match status" value="1"/>
</dbReference>
<dbReference type="EMBL" id="JAGVWE010000002">
    <property type="protein sequence ID" value="MBS3062479.1"/>
    <property type="molecule type" value="Genomic_DNA"/>
</dbReference>
<reference evidence="7" key="1">
    <citation type="submission" date="2021-03" db="EMBL/GenBank/DDBJ databases">
        <authorList>
            <person name="Jaffe A."/>
        </authorList>
    </citation>
    <scope>NUCLEOTIDE SEQUENCE</scope>
    <source>
        <strain evidence="7">RIFCSPLOWO2_01_FULL_58_19</strain>
    </source>
</reference>
<feature type="region of interest" description="Disordered" evidence="4">
    <location>
        <begin position="145"/>
        <end position="179"/>
    </location>
</feature>
<reference evidence="7" key="2">
    <citation type="submission" date="2021-05" db="EMBL/GenBank/DDBJ databases">
        <title>Protein family content uncovers lineage relationships and bacterial pathway maintenance mechanisms in DPANN archaea.</title>
        <authorList>
            <person name="Castelle C.J."/>
            <person name="Meheust R."/>
            <person name="Jaffe A.L."/>
            <person name="Seitz K."/>
            <person name="Gong X."/>
            <person name="Baker B.J."/>
            <person name="Banfield J.F."/>
        </authorList>
    </citation>
    <scope>NUCLEOTIDE SEQUENCE</scope>
    <source>
        <strain evidence="7">RIFCSPLOWO2_01_FULL_58_19</strain>
    </source>
</reference>
<dbReference type="PROSITE" id="PS50987">
    <property type="entry name" value="HTH_ARSR_2"/>
    <property type="match status" value="1"/>
</dbReference>
<dbReference type="SUPFAM" id="SSF46785">
    <property type="entry name" value="Winged helix' DNA-binding domain"/>
    <property type="match status" value="1"/>
</dbReference>
<dbReference type="GO" id="GO:0003677">
    <property type="term" value="F:DNA binding"/>
    <property type="evidence" value="ECO:0007669"/>
    <property type="project" value="UniProtKB-KW"/>
</dbReference>
<protein>
    <submittedName>
        <fullName evidence="7">Winged helix-turn-helix transcriptional regulator</fullName>
    </submittedName>
</protein>
<comment type="caution">
    <text evidence="7">The sequence shown here is derived from an EMBL/GenBank/DDBJ whole genome shotgun (WGS) entry which is preliminary data.</text>
</comment>